<evidence type="ECO:0000313" key="3">
    <source>
        <dbReference type="Proteomes" id="UP001603857"/>
    </source>
</evidence>
<keyword evidence="1" id="KW-1133">Transmembrane helix</keyword>
<dbReference type="Proteomes" id="UP001603857">
    <property type="component" value="Unassembled WGS sequence"/>
</dbReference>
<protein>
    <submittedName>
        <fullName evidence="2">Uncharacterized protein</fullName>
    </submittedName>
</protein>
<gene>
    <name evidence="2" type="ORF">Fmac_023207</name>
</gene>
<evidence type="ECO:0000313" key="2">
    <source>
        <dbReference type="EMBL" id="KAL2324149.1"/>
    </source>
</evidence>
<evidence type="ECO:0000256" key="1">
    <source>
        <dbReference type="SAM" id="Phobius"/>
    </source>
</evidence>
<organism evidence="2 3">
    <name type="scientific">Flemingia macrophylla</name>
    <dbReference type="NCBI Taxonomy" id="520843"/>
    <lineage>
        <taxon>Eukaryota</taxon>
        <taxon>Viridiplantae</taxon>
        <taxon>Streptophyta</taxon>
        <taxon>Embryophyta</taxon>
        <taxon>Tracheophyta</taxon>
        <taxon>Spermatophyta</taxon>
        <taxon>Magnoliopsida</taxon>
        <taxon>eudicotyledons</taxon>
        <taxon>Gunneridae</taxon>
        <taxon>Pentapetalae</taxon>
        <taxon>rosids</taxon>
        <taxon>fabids</taxon>
        <taxon>Fabales</taxon>
        <taxon>Fabaceae</taxon>
        <taxon>Papilionoideae</taxon>
        <taxon>50 kb inversion clade</taxon>
        <taxon>NPAAA clade</taxon>
        <taxon>indigoferoid/millettioid clade</taxon>
        <taxon>Phaseoleae</taxon>
        <taxon>Flemingia</taxon>
    </lineage>
</organism>
<dbReference type="EMBL" id="JBGMDY010000008">
    <property type="protein sequence ID" value="KAL2324149.1"/>
    <property type="molecule type" value="Genomic_DNA"/>
</dbReference>
<comment type="caution">
    <text evidence="2">The sequence shown here is derived from an EMBL/GenBank/DDBJ whole genome shotgun (WGS) entry which is preliminary data.</text>
</comment>
<feature type="transmembrane region" description="Helical" evidence="1">
    <location>
        <begin position="20"/>
        <end position="43"/>
    </location>
</feature>
<keyword evidence="3" id="KW-1185">Reference proteome</keyword>
<sequence length="55" mass="6590">MGSLGRNCFYVYVSFLHLPYHYFPSLSPFCLFSIYIICLYMYLLQIKHAFVEPWG</sequence>
<keyword evidence="1" id="KW-0812">Transmembrane</keyword>
<name>A0ABD1LKU2_9FABA</name>
<dbReference type="AlphaFoldDB" id="A0ABD1LKU2"/>
<reference evidence="2 3" key="1">
    <citation type="submission" date="2024-08" db="EMBL/GenBank/DDBJ databases">
        <title>Insights into the chromosomal genome structure of Flemingia macrophylla.</title>
        <authorList>
            <person name="Ding Y."/>
            <person name="Zhao Y."/>
            <person name="Bi W."/>
            <person name="Wu M."/>
            <person name="Zhao G."/>
            <person name="Gong Y."/>
            <person name="Li W."/>
            <person name="Zhang P."/>
        </authorList>
    </citation>
    <scope>NUCLEOTIDE SEQUENCE [LARGE SCALE GENOMIC DNA]</scope>
    <source>
        <strain evidence="2">DYQJB</strain>
        <tissue evidence="2">Leaf</tissue>
    </source>
</reference>
<keyword evidence="1" id="KW-0472">Membrane</keyword>
<proteinExistence type="predicted"/>
<accession>A0ABD1LKU2</accession>